<dbReference type="Pfam" id="PF00440">
    <property type="entry name" value="TetR_N"/>
    <property type="match status" value="1"/>
</dbReference>
<dbReference type="RefSeq" id="WP_187742086.1">
    <property type="nucleotide sequence ID" value="NZ_CP060825.1"/>
</dbReference>
<dbReference type="InterPro" id="IPR050109">
    <property type="entry name" value="HTH-type_TetR-like_transc_reg"/>
</dbReference>
<name>A0A7H0HWS3_9ACTN</name>
<gene>
    <name evidence="6" type="ORF">IAG43_20120</name>
</gene>
<dbReference type="PRINTS" id="PR00455">
    <property type="entry name" value="HTHTETR"/>
</dbReference>
<dbReference type="Gene3D" id="1.10.357.10">
    <property type="entry name" value="Tetracycline Repressor, domain 2"/>
    <property type="match status" value="1"/>
</dbReference>
<dbReference type="SUPFAM" id="SSF46689">
    <property type="entry name" value="Homeodomain-like"/>
    <property type="match status" value="1"/>
</dbReference>
<keyword evidence="1" id="KW-0805">Transcription regulation</keyword>
<sequence length="226" mass="24299">MSAMAATAPTPPPVIRAPDPLDRTLGLRERKKIRTRIAIRRATFRLIAEQGWDATTIEQIADAAEVSPSTVFRYFPAKEDIVLTDEYDPAVVAALRARPADEDPLTSLRIVLADAVAAVAEHEPEATRQRRRLLTEVPALRARMTGSLAETSRVLAAALAARAGRDPGDLEIRVLTAAVTGALREALVHWAECGDRQQDLAALVHRTLDLLESGLRTGGHGGGAPA</sequence>
<dbReference type="GO" id="GO:0003700">
    <property type="term" value="F:DNA-binding transcription factor activity"/>
    <property type="evidence" value="ECO:0007669"/>
    <property type="project" value="TreeGrafter"/>
</dbReference>
<evidence type="ECO:0000256" key="3">
    <source>
        <dbReference type="ARBA" id="ARBA00023163"/>
    </source>
</evidence>
<evidence type="ECO:0000256" key="4">
    <source>
        <dbReference type="PROSITE-ProRule" id="PRU00335"/>
    </source>
</evidence>
<proteinExistence type="predicted"/>
<dbReference type="PROSITE" id="PS50977">
    <property type="entry name" value="HTH_TETR_2"/>
    <property type="match status" value="1"/>
</dbReference>
<dbReference type="Proteomes" id="UP000516230">
    <property type="component" value="Chromosome"/>
</dbReference>
<protein>
    <submittedName>
        <fullName evidence="6">TetR family transcriptional regulator</fullName>
    </submittedName>
</protein>
<evidence type="ECO:0000313" key="7">
    <source>
        <dbReference type="Proteomes" id="UP000516230"/>
    </source>
</evidence>
<keyword evidence="7" id="KW-1185">Reference proteome</keyword>
<evidence type="ECO:0000313" key="6">
    <source>
        <dbReference type="EMBL" id="QNP64989.1"/>
    </source>
</evidence>
<dbReference type="PANTHER" id="PTHR30055">
    <property type="entry name" value="HTH-TYPE TRANSCRIPTIONAL REGULATOR RUTR"/>
    <property type="match status" value="1"/>
</dbReference>
<dbReference type="AlphaFoldDB" id="A0A7H0HWS3"/>
<dbReference type="InterPro" id="IPR001647">
    <property type="entry name" value="HTH_TetR"/>
</dbReference>
<dbReference type="Gene3D" id="1.10.10.60">
    <property type="entry name" value="Homeodomain-like"/>
    <property type="match status" value="1"/>
</dbReference>
<dbReference type="GO" id="GO:0000976">
    <property type="term" value="F:transcription cis-regulatory region binding"/>
    <property type="evidence" value="ECO:0007669"/>
    <property type="project" value="TreeGrafter"/>
</dbReference>
<organism evidence="6 7">
    <name type="scientific">Streptomyces genisteinicus</name>
    <dbReference type="NCBI Taxonomy" id="2768068"/>
    <lineage>
        <taxon>Bacteria</taxon>
        <taxon>Bacillati</taxon>
        <taxon>Actinomycetota</taxon>
        <taxon>Actinomycetes</taxon>
        <taxon>Kitasatosporales</taxon>
        <taxon>Streptomycetaceae</taxon>
        <taxon>Streptomyces</taxon>
    </lineage>
</organism>
<dbReference type="PANTHER" id="PTHR30055:SF234">
    <property type="entry name" value="HTH-TYPE TRANSCRIPTIONAL REGULATOR BETI"/>
    <property type="match status" value="1"/>
</dbReference>
<accession>A0A7H0HWS3</accession>
<dbReference type="EMBL" id="CP060825">
    <property type="protein sequence ID" value="QNP64989.1"/>
    <property type="molecule type" value="Genomic_DNA"/>
</dbReference>
<dbReference type="Pfam" id="PF17754">
    <property type="entry name" value="TetR_C_14"/>
    <property type="match status" value="1"/>
</dbReference>
<evidence type="ECO:0000256" key="2">
    <source>
        <dbReference type="ARBA" id="ARBA00023125"/>
    </source>
</evidence>
<feature type="DNA-binding region" description="H-T-H motif" evidence="4">
    <location>
        <begin position="56"/>
        <end position="75"/>
    </location>
</feature>
<keyword evidence="3" id="KW-0804">Transcription</keyword>
<evidence type="ECO:0000256" key="1">
    <source>
        <dbReference type="ARBA" id="ARBA00023015"/>
    </source>
</evidence>
<dbReference type="KEGG" id="sgj:IAG43_20120"/>
<evidence type="ECO:0000259" key="5">
    <source>
        <dbReference type="PROSITE" id="PS50977"/>
    </source>
</evidence>
<dbReference type="InterPro" id="IPR041347">
    <property type="entry name" value="MftR_C"/>
</dbReference>
<reference evidence="6 7" key="1">
    <citation type="submission" date="2020-08" db="EMBL/GenBank/DDBJ databases">
        <title>A novel species.</title>
        <authorList>
            <person name="Gao J."/>
        </authorList>
    </citation>
    <scope>NUCLEOTIDE SEQUENCE [LARGE SCALE GENOMIC DNA]</scope>
    <source>
        <strain evidence="6 7">CRPJ-33</strain>
    </source>
</reference>
<feature type="domain" description="HTH tetR-type" evidence="5">
    <location>
        <begin position="33"/>
        <end position="93"/>
    </location>
</feature>
<keyword evidence="2 4" id="KW-0238">DNA-binding</keyword>
<dbReference type="InterPro" id="IPR009057">
    <property type="entry name" value="Homeodomain-like_sf"/>
</dbReference>